<feature type="domain" description="Glycosyl hydrolase family 32 C-terminal" evidence="6">
    <location>
        <begin position="350"/>
        <end position="444"/>
    </location>
</feature>
<dbReference type="InterPro" id="IPR051214">
    <property type="entry name" value="GH32_Enzymes"/>
</dbReference>
<comment type="similarity">
    <text evidence="1 4">Belongs to the glycosyl hydrolase 32 family.</text>
</comment>
<organism evidence="7 8">
    <name type="scientific">Pararge aegeria aegeria</name>
    <dbReference type="NCBI Taxonomy" id="348720"/>
    <lineage>
        <taxon>Eukaryota</taxon>
        <taxon>Metazoa</taxon>
        <taxon>Ecdysozoa</taxon>
        <taxon>Arthropoda</taxon>
        <taxon>Hexapoda</taxon>
        <taxon>Insecta</taxon>
        <taxon>Pterygota</taxon>
        <taxon>Neoptera</taxon>
        <taxon>Endopterygota</taxon>
        <taxon>Lepidoptera</taxon>
        <taxon>Glossata</taxon>
        <taxon>Ditrysia</taxon>
        <taxon>Papilionoidea</taxon>
        <taxon>Nymphalidae</taxon>
        <taxon>Satyrinae</taxon>
        <taxon>Satyrini</taxon>
        <taxon>Parargina</taxon>
        <taxon>Pararge</taxon>
    </lineage>
</organism>
<name>A0A8S4SFJ4_9NEOP</name>
<evidence type="ECO:0000256" key="1">
    <source>
        <dbReference type="ARBA" id="ARBA00009902"/>
    </source>
</evidence>
<dbReference type="GO" id="GO:0005737">
    <property type="term" value="C:cytoplasm"/>
    <property type="evidence" value="ECO:0007669"/>
    <property type="project" value="InterPro"/>
</dbReference>
<dbReference type="NCBIfam" id="TIGR01322">
    <property type="entry name" value="scrB_fam"/>
    <property type="match status" value="1"/>
</dbReference>
<dbReference type="OrthoDB" id="202537at2759"/>
<dbReference type="EC" id="3.2.1.26" evidence="4"/>
<dbReference type="SUPFAM" id="SSF75005">
    <property type="entry name" value="Arabinanase/levansucrase/invertase"/>
    <property type="match status" value="1"/>
</dbReference>
<dbReference type="GO" id="GO:0005975">
    <property type="term" value="P:carbohydrate metabolic process"/>
    <property type="evidence" value="ECO:0007669"/>
    <property type="project" value="InterPro"/>
</dbReference>
<feature type="domain" description="Glycosyl hydrolase family 32 N-terminal" evidence="5">
    <location>
        <begin position="22"/>
        <end position="329"/>
    </location>
</feature>
<dbReference type="AlphaFoldDB" id="A0A8S4SFJ4"/>
<comment type="catalytic activity">
    <reaction evidence="4">
        <text>Hydrolysis of terminal non-reducing beta-D-fructofuranoside residues in beta-D-fructofuranosides.</text>
        <dbReference type="EC" id="3.2.1.26"/>
    </reaction>
</comment>
<evidence type="ECO:0000259" key="6">
    <source>
        <dbReference type="Pfam" id="PF08244"/>
    </source>
</evidence>
<dbReference type="Pfam" id="PF00251">
    <property type="entry name" value="Glyco_hydro_32N"/>
    <property type="match status" value="1"/>
</dbReference>
<dbReference type="InterPro" id="IPR013148">
    <property type="entry name" value="Glyco_hydro_32_N"/>
</dbReference>
<dbReference type="PANTHER" id="PTHR43101">
    <property type="entry name" value="BETA-FRUCTOSIDASE"/>
    <property type="match status" value="1"/>
</dbReference>
<dbReference type="PANTHER" id="PTHR43101:SF1">
    <property type="entry name" value="BETA-FRUCTOSIDASE"/>
    <property type="match status" value="1"/>
</dbReference>
<gene>
    <name evidence="7" type="primary">jg11558</name>
    <name evidence="7" type="ORF">PAEG_LOCUS26155</name>
</gene>
<proteinExistence type="inferred from homology"/>
<dbReference type="InterPro" id="IPR023296">
    <property type="entry name" value="Glyco_hydro_beta-prop_sf"/>
</dbReference>
<accession>A0A8S4SFJ4</accession>
<sequence length="477" mass="54986">MFLFVYSINAEITNNRYYPLYHFAPQQGWMNDPNGFSVFKNVYHLFYQYNPVSSLEPGTAHWGHATSKDLVHWKHLPIAMYPNNTYDKNGVFSGSALIEDDKMYLYYTGHINHPGETPDHEEHQALATSTDGVNVVKYENNPILYGTGRQPDIRDPKVWKHGDTYYMVLGNKFTKNNTSLGRVLLYSSKDKYNWKEVAVIGESDGFLGYMWECPDFFQLNGHFVFLWSPQGMEPQGDKYRNLYQTGYIVGDFDYKTLSFKPITEFRELDHGHDFYATQTILDNNGRRIVVAWFDMWERNYPEQLDGFTGQLTLPRILTLTKDLRLIQRPVPEIKVARTKTLCTGQAKGGTKVTLKDKAGEINIRARVTNDMELFIDGRNTSMRIYYSAFCGEISLDRGGEDGLRRTEWRPKKELMLNIYVDASSIEVFCGTGEVTMSSRYFTDGPVSVRLGDTSSVWQFKVTNMRSTVPLNGSYERQ</sequence>
<reference evidence="7" key="1">
    <citation type="submission" date="2022-03" db="EMBL/GenBank/DDBJ databases">
        <authorList>
            <person name="Lindestad O."/>
        </authorList>
    </citation>
    <scope>NUCLEOTIDE SEQUENCE</scope>
</reference>
<dbReference type="InterPro" id="IPR018053">
    <property type="entry name" value="Glyco_hydro_32_AS"/>
</dbReference>
<evidence type="ECO:0000259" key="5">
    <source>
        <dbReference type="Pfam" id="PF00251"/>
    </source>
</evidence>
<evidence type="ECO:0000313" key="7">
    <source>
        <dbReference type="EMBL" id="CAH2267655.1"/>
    </source>
</evidence>
<dbReference type="InterPro" id="IPR013189">
    <property type="entry name" value="Glyco_hydro_32_C"/>
</dbReference>
<keyword evidence="2 4" id="KW-0378">Hydrolase</keyword>
<dbReference type="EMBL" id="CAKXAJ010026375">
    <property type="protein sequence ID" value="CAH2267655.1"/>
    <property type="molecule type" value="Genomic_DNA"/>
</dbReference>
<dbReference type="SUPFAM" id="SSF49899">
    <property type="entry name" value="Concanavalin A-like lectins/glucanases"/>
    <property type="match status" value="1"/>
</dbReference>
<dbReference type="SMART" id="SM00640">
    <property type="entry name" value="Glyco_32"/>
    <property type="match status" value="1"/>
</dbReference>
<protein>
    <recommendedName>
        <fullName evidence="4">Sucrose-6-phosphate hydrolase</fullName>
        <ecNumber evidence="4">3.2.1.26</ecNumber>
    </recommendedName>
</protein>
<keyword evidence="8" id="KW-1185">Reference proteome</keyword>
<dbReference type="Pfam" id="PF08244">
    <property type="entry name" value="Glyco_hydro_32C"/>
    <property type="match status" value="1"/>
</dbReference>
<dbReference type="InterPro" id="IPR013320">
    <property type="entry name" value="ConA-like_dom_sf"/>
</dbReference>
<dbReference type="PROSITE" id="PS00609">
    <property type="entry name" value="GLYCOSYL_HYDROL_F32"/>
    <property type="match status" value="1"/>
</dbReference>
<comment type="caution">
    <text evidence="7">The sequence shown here is derived from an EMBL/GenBank/DDBJ whole genome shotgun (WGS) entry which is preliminary data.</text>
</comment>
<evidence type="ECO:0000256" key="2">
    <source>
        <dbReference type="ARBA" id="ARBA00022801"/>
    </source>
</evidence>
<dbReference type="InterPro" id="IPR001362">
    <property type="entry name" value="Glyco_hydro_32"/>
</dbReference>
<dbReference type="Proteomes" id="UP000838756">
    <property type="component" value="Unassembled WGS sequence"/>
</dbReference>
<dbReference type="Gene3D" id="2.115.10.20">
    <property type="entry name" value="Glycosyl hydrolase domain, family 43"/>
    <property type="match status" value="1"/>
</dbReference>
<dbReference type="GO" id="GO:0004564">
    <property type="term" value="F:beta-fructofuranosidase activity"/>
    <property type="evidence" value="ECO:0007669"/>
    <property type="project" value="UniProtKB-EC"/>
</dbReference>
<evidence type="ECO:0000256" key="4">
    <source>
        <dbReference type="RuleBase" id="RU362110"/>
    </source>
</evidence>
<evidence type="ECO:0000256" key="3">
    <source>
        <dbReference type="ARBA" id="ARBA00023295"/>
    </source>
</evidence>
<dbReference type="Gene3D" id="2.60.120.560">
    <property type="entry name" value="Exo-inulinase, domain 1"/>
    <property type="match status" value="1"/>
</dbReference>
<dbReference type="CDD" id="cd18623">
    <property type="entry name" value="GH32_ScrB-like"/>
    <property type="match status" value="1"/>
</dbReference>
<keyword evidence="3 4" id="KW-0326">Glycosidase</keyword>
<dbReference type="InterPro" id="IPR006232">
    <property type="entry name" value="Suc6P_hydrolase"/>
</dbReference>
<evidence type="ECO:0000313" key="8">
    <source>
        <dbReference type="Proteomes" id="UP000838756"/>
    </source>
</evidence>